<protein>
    <submittedName>
        <fullName evidence="1">Uncharacterized protein</fullName>
    </submittedName>
</protein>
<accession>A0A9E2KAW4</accession>
<gene>
    <name evidence="1" type="ORF">H9872_02900</name>
</gene>
<comment type="caution">
    <text evidence="1">The sequence shown here is derived from an EMBL/GenBank/DDBJ whole genome shotgun (WGS) entry which is preliminary data.</text>
</comment>
<reference evidence="1" key="2">
    <citation type="submission" date="2021-04" db="EMBL/GenBank/DDBJ databases">
        <authorList>
            <person name="Gilroy R."/>
        </authorList>
    </citation>
    <scope>NUCLEOTIDE SEQUENCE</scope>
    <source>
        <strain evidence="1">B5-657</strain>
    </source>
</reference>
<dbReference type="AlphaFoldDB" id="A0A9E2KAW4"/>
<reference evidence="1" key="1">
    <citation type="journal article" date="2021" name="PeerJ">
        <title>Extensive microbial diversity within the chicken gut microbiome revealed by metagenomics and culture.</title>
        <authorList>
            <person name="Gilroy R."/>
            <person name="Ravi A."/>
            <person name="Getino M."/>
            <person name="Pursley I."/>
            <person name="Horton D.L."/>
            <person name="Alikhan N.F."/>
            <person name="Baker D."/>
            <person name="Gharbi K."/>
            <person name="Hall N."/>
            <person name="Watson M."/>
            <person name="Adriaenssens E.M."/>
            <person name="Foster-Nyarko E."/>
            <person name="Jarju S."/>
            <person name="Secka A."/>
            <person name="Antonio M."/>
            <person name="Oren A."/>
            <person name="Chaudhuri R.R."/>
            <person name="La Ragione R."/>
            <person name="Hildebrand F."/>
            <person name="Pallen M.J."/>
        </authorList>
    </citation>
    <scope>NUCLEOTIDE SEQUENCE</scope>
    <source>
        <strain evidence="1">B5-657</strain>
    </source>
</reference>
<dbReference type="Proteomes" id="UP000824229">
    <property type="component" value="Unassembled WGS sequence"/>
</dbReference>
<dbReference type="EMBL" id="JAHLFQ010000056">
    <property type="protein sequence ID" value="MBU3803695.1"/>
    <property type="molecule type" value="Genomic_DNA"/>
</dbReference>
<sequence>MKRLKNCPYLKIKEIEEMIERERQILSYMRLETAKYEKALKEADIKMLYKLEKSYYDGFGWSNRISANLGLEMPLIIEKLRDQQEIPKKCQACPYGAKNCQDLLIFKKSRVSFFRKKIRQATSYYNGMTQLLNIMLNEHIKYAHQKEDWFIMFDADPRLSLIYFNIESFKPSEKGHYAVRLLYQDEKALEIRQEQIEYEYEVTSQILKGTYLMDGNQNLKLIKVYLPNETIKGVEKEVMHAINVLLKRLNKRFGRRYGQIQGTYIELDNYSISYKMQLINLLEPLGYKVLGRISSRGRFEEKRLLLYLCRSSDKGLI</sequence>
<evidence type="ECO:0000313" key="1">
    <source>
        <dbReference type="EMBL" id="MBU3803695.1"/>
    </source>
</evidence>
<proteinExistence type="predicted"/>
<organism evidence="1 2">
    <name type="scientific">Candidatus Cellulosilyticum pullistercoris</name>
    <dbReference type="NCBI Taxonomy" id="2838521"/>
    <lineage>
        <taxon>Bacteria</taxon>
        <taxon>Bacillati</taxon>
        <taxon>Bacillota</taxon>
        <taxon>Clostridia</taxon>
        <taxon>Lachnospirales</taxon>
        <taxon>Cellulosilyticaceae</taxon>
        <taxon>Cellulosilyticum</taxon>
    </lineage>
</organism>
<evidence type="ECO:0000313" key="2">
    <source>
        <dbReference type="Proteomes" id="UP000824229"/>
    </source>
</evidence>
<name>A0A9E2KAW4_9FIRM</name>